<dbReference type="HAMAP" id="MF_00037">
    <property type="entry name" value="MurB"/>
    <property type="match status" value="1"/>
</dbReference>
<evidence type="ECO:0000256" key="14">
    <source>
        <dbReference type="ARBA" id="ARBA00023316"/>
    </source>
</evidence>
<comment type="catalytic activity">
    <reaction evidence="15 16">
        <text>UDP-N-acetyl-alpha-D-muramate + NADP(+) = UDP-N-acetyl-3-O-(1-carboxyvinyl)-alpha-D-glucosamine + NADPH + H(+)</text>
        <dbReference type="Rhea" id="RHEA:12248"/>
        <dbReference type="ChEBI" id="CHEBI:15378"/>
        <dbReference type="ChEBI" id="CHEBI:57783"/>
        <dbReference type="ChEBI" id="CHEBI:58349"/>
        <dbReference type="ChEBI" id="CHEBI:68483"/>
        <dbReference type="ChEBI" id="CHEBI:70757"/>
        <dbReference type="EC" id="1.3.1.98"/>
    </reaction>
</comment>
<feature type="active site" description="Proton donor" evidence="16">
    <location>
        <position position="224"/>
    </location>
</feature>
<dbReference type="NCBIfam" id="NF010480">
    <property type="entry name" value="PRK13905.1"/>
    <property type="match status" value="1"/>
</dbReference>
<evidence type="ECO:0000256" key="13">
    <source>
        <dbReference type="ARBA" id="ARBA00023306"/>
    </source>
</evidence>
<dbReference type="PANTHER" id="PTHR21071:SF4">
    <property type="entry name" value="UDP-N-ACETYLENOLPYRUVOYLGLUCOSAMINE REDUCTASE"/>
    <property type="match status" value="1"/>
</dbReference>
<proteinExistence type="inferred from homology"/>
<feature type="active site" evidence="16">
    <location>
        <position position="174"/>
    </location>
</feature>
<evidence type="ECO:0000313" key="19">
    <source>
        <dbReference type="Proteomes" id="UP000190657"/>
    </source>
</evidence>
<keyword evidence="19" id="KW-1185">Reference proteome</keyword>
<dbReference type="SUPFAM" id="SSF56176">
    <property type="entry name" value="FAD-binding/transporter-associated domain-like"/>
    <property type="match status" value="1"/>
</dbReference>
<evidence type="ECO:0000256" key="3">
    <source>
        <dbReference type="ARBA" id="ARBA00004496"/>
    </source>
</evidence>
<evidence type="ECO:0000256" key="4">
    <source>
        <dbReference type="ARBA" id="ARBA00004752"/>
    </source>
</evidence>
<dbReference type="GO" id="GO:0008360">
    <property type="term" value="P:regulation of cell shape"/>
    <property type="evidence" value="ECO:0007669"/>
    <property type="project" value="UniProtKB-KW"/>
</dbReference>
<feature type="domain" description="FAD-binding PCMH-type" evidence="17">
    <location>
        <begin position="29"/>
        <end position="195"/>
    </location>
</feature>
<dbReference type="Gene3D" id="3.30.43.10">
    <property type="entry name" value="Uridine Diphospho-n-acetylenolpyruvylglucosamine Reductase, domain 2"/>
    <property type="match status" value="1"/>
</dbReference>
<dbReference type="PROSITE" id="PS51387">
    <property type="entry name" value="FAD_PCMH"/>
    <property type="match status" value="1"/>
</dbReference>
<comment type="pathway">
    <text evidence="4 16">Cell wall biogenesis; peptidoglycan biosynthesis.</text>
</comment>
<comment type="function">
    <text evidence="2 16">Cell wall formation.</text>
</comment>
<evidence type="ECO:0000256" key="7">
    <source>
        <dbReference type="ARBA" id="ARBA00022630"/>
    </source>
</evidence>
<keyword evidence="14 16" id="KW-0961">Cell wall biogenesis/degradation</keyword>
<evidence type="ECO:0000256" key="16">
    <source>
        <dbReference type="HAMAP-Rule" id="MF_00037"/>
    </source>
</evidence>
<keyword evidence="7 16" id="KW-0285">Flavoprotein</keyword>
<dbReference type="PANTHER" id="PTHR21071">
    <property type="entry name" value="UDP-N-ACETYLENOLPYRUVOYLGLUCOSAMINE REDUCTASE"/>
    <property type="match status" value="1"/>
</dbReference>
<dbReference type="NCBIfam" id="TIGR00179">
    <property type="entry name" value="murB"/>
    <property type="match status" value="1"/>
</dbReference>
<keyword evidence="5 16" id="KW-0963">Cytoplasm</keyword>
<dbReference type="Gene3D" id="3.90.78.10">
    <property type="entry name" value="UDP-N-acetylenolpyruvoylglucosamine reductase, C-terminal domain"/>
    <property type="match status" value="1"/>
</dbReference>
<evidence type="ECO:0000256" key="11">
    <source>
        <dbReference type="ARBA" id="ARBA00022984"/>
    </source>
</evidence>
<dbReference type="InterPro" id="IPR016169">
    <property type="entry name" value="FAD-bd_PCMH_sub2"/>
</dbReference>
<name>A0A1T4KEK5_9FIRM</name>
<dbReference type="InterPro" id="IPR016166">
    <property type="entry name" value="FAD-bd_PCMH"/>
</dbReference>
<dbReference type="GO" id="GO:0008762">
    <property type="term" value="F:UDP-N-acetylmuramate dehydrogenase activity"/>
    <property type="evidence" value="ECO:0007669"/>
    <property type="project" value="UniProtKB-UniRule"/>
</dbReference>
<dbReference type="Pfam" id="PF02873">
    <property type="entry name" value="MurB_C"/>
    <property type="match status" value="1"/>
</dbReference>
<dbReference type="OrthoDB" id="9804753at2"/>
<evidence type="ECO:0000256" key="6">
    <source>
        <dbReference type="ARBA" id="ARBA00022618"/>
    </source>
</evidence>
<dbReference type="InterPro" id="IPR003170">
    <property type="entry name" value="MurB"/>
</dbReference>
<comment type="similarity">
    <text evidence="16">Belongs to the MurB family.</text>
</comment>
<dbReference type="EMBL" id="FUWW01000003">
    <property type="protein sequence ID" value="SJZ40816.1"/>
    <property type="molecule type" value="Genomic_DNA"/>
</dbReference>
<evidence type="ECO:0000256" key="1">
    <source>
        <dbReference type="ARBA" id="ARBA00001974"/>
    </source>
</evidence>
<evidence type="ECO:0000256" key="15">
    <source>
        <dbReference type="ARBA" id="ARBA00048914"/>
    </source>
</evidence>
<evidence type="ECO:0000256" key="5">
    <source>
        <dbReference type="ARBA" id="ARBA00022490"/>
    </source>
</evidence>
<dbReference type="InterPro" id="IPR011601">
    <property type="entry name" value="MurB_C"/>
</dbReference>
<reference evidence="18 19" key="1">
    <citation type="submission" date="2017-02" db="EMBL/GenBank/DDBJ databases">
        <authorList>
            <person name="Peterson S.W."/>
        </authorList>
    </citation>
    <scope>NUCLEOTIDE SEQUENCE [LARGE SCALE GENOMIC DNA]</scope>
    <source>
        <strain evidence="18 19">ATCC 51222</strain>
    </source>
</reference>
<keyword evidence="11 16" id="KW-0573">Peptidoglycan synthesis</keyword>
<accession>A0A1T4KEK5</accession>
<dbReference type="STRING" id="290054.SAMN02745114_00458"/>
<dbReference type="GO" id="GO:0071555">
    <property type="term" value="P:cell wall organization"/>
    <property type="evidence" value="ECO:0007669"/>
    <property type="project" value="UniProtKB-KW"/>
</dbReference>
<evidence type="ECO:0000256" key="10">
    <source>
        <dbReference type="ARBA" id="ARBA00022960"/>
    </source>
</evidence>
<comment type="subcellular location">
    <subcellularLocation>
        <location evidence="3 16">Cytoplasm</location>
    </subcellularLocation>
</comment>
<sequence length="299" mass="32152">MNTVFENLKSKGISVVENEPMALHTTFKIGGPAKLMVLPKSEEEISEVIKECNGQGVRYLTVGNGSNLLVSDDGIDAVVILLGKEFGEVKLLGDTTIFAEAGAPLMKVCRFALENGLTGLEFAYGIPGSCGGGAFMNAGAYGGELGNVMFRCDHIDKDGNKGSLEGDDLKLAYRHSAYYENGCIITGAYFKMQKADKEEIKAKMDDYMSRRRDKQPLEYPSAGSTFKRPKDNFAGTLIEQCGLKGTSVGGAEVSTKHAGFVINKGGATCKDVLDLCKKVADTVKAEKGIDLEMEVRVTE</sequence>
<evidence type="ECO:0000256" key="8">
    <source>
        <dbReference type="ARBA" id="ARBA00022827"/>
    </source>
</evidence>
<keyword evidence="13 16" id="KW-0131">Cell cycle</keyword>
<evidence type="ECO:0000256" key="12">
    <source>
        <dbReference type="ARBA" id="ARBA00023002"/>
    </source>
</evidence>
<keyword evidence="12 16" id="KW-0560">Oxidoreductase</keyword>
<comment type="cofactor">
    <cofactor evidence="1 16">
        <name>FAD</name>
        <dbReference type="ChEBI" id="CHEBI:57692"/>
    </cofactor>
</comment>
<gene>
    <name evidence="16" type="primary">murB</name>
    <name evidence="18" type="ORF">SAMN02745114_00458</name>
</gene>
<dbReference type="Proteomes" id="UP000190657">
    <property type="component" value="Unassembled WGS sequence"/>
</dbReference>
<dbReference type="InterPro" id="IPR006094">
    <property type="entry name" value="Oxid_FAD_bind_N"/>
</dbReference>
<dbReference type="SUPFAM" id="SSF56194">
    <property type="entry name" value="Uridine diphospho-N-Acetylenolpyruvylglucosamine reductase, MurB, C-terminal domain"/>
    <property type="match status" value="1"/>
</dbReference>
<dbReference type="EC" id="1.3.1.98" evidence="16"/>
<evidence type="ECO:0000259" key="17">
    <source>
        <dbReference type="PROSITE" id="PS51387"/>
    </source>
</evidence>
<dbReference type="GO" id="GO:0051301">
    <property type="term" value="P:cell division"/>
    <property type="evidence" value="ECO:0007669"/>
    <property type="project" value="UniProtKB-KW"/>
</dbReference>
<keyword evidence="9 16" id="KW-0521">NADP</keyword>
<dbReference type="InterPro" id="IPR036318">
    <property type="entry name" value="FAD-bd_PCMH-like_sf"/>
</dbReference>
<evidence type="ECO:0000256" key="2">
    <source>
        <dbReference type="ARBA" id="ARBA00003921"/>
    </source>
</evidence>
<dbReference type="InterPro" id="IPR036635">
    <property type="entry name" value="MurB_C_sf"/>
</dbReference>
<dbReference type="RefSeq" id="WP_078767955.1">
    <property type="nucleotide sequence ID" value="NZ_FUWW01000003.1"/>
</dbReference>
<dbReference type="AlphaFoldDB" id="A0A1T4KEK5"/>
<protein>
    <recommendedName>
        <fullName evidence="16">UDP-N-acetylenolpyruvoylglucosamine reductase</fullName>
        <ecNumber evidence="16">1.3.1.98</ecNumber>
    </recommendedName>
    <alternativeName>
        <fullName evidence="16">UDP-N-acetylmuramate dehydrogenase</fullName>
    </alternativeName>
</protein>
<dbReference type="GO" id="GO:0009252">
    <property type="term" value="P:peptidoglycan biosynthetic process"/>
    <property type="evidence" value="ECO:0007669"/>
    <property type="project" value="UniProtKB-UniRule"/>
</dbReference>
<dbReference type="Pfam" id="PF01565">
    <property type="entry name" value="FAD_binding_4"/>
    <property type="match status" value="1"/>
</dbReference>
<dbReference type="Gene3D" id="3.30.465.10">
    <property type="match status" value="1"/>
</dbReference>
<feature type="active site" evidence="16">
    <location>
        <position position="294"/>
    </location>
</feature>
<dbReference type="InterPro" id="IPR016167">
    <property type="entry name" value="FAD-bd_PCMH_sub1"/>
</dbReference>
<keyword evidence="8 16" id="KW-0274">FAD</keyword>
<organism evidence="18 19">
    <name type="scientific">Eubacterium coprostanoligenes</name>
    <dbReference type="NCBI Taxonomy" id="290054"/>
    <lineage>
        <taxon>Bacteria</taxon>
        <taxon>Bacillati</taxon>
        <taxon>Bacillota</taxon>
        <taxon>Clostridia</taxon>
        <taxon>Eubacteriales</taxon>
        <taxon>Eubacteriaceae</taxon>
        <taxon>Eubacterium</taxon>
    </lineage>
</organism>
<evidence type="ECO:0000256" key="9">
    <source>
        <dbReference type="ARBA" id="ARBA00022857"/>
    </source>
</evidence>
<evidence type="ECO:0000313" key="18">
    <source>
        <dbReference type="EMBL" id="SJZ40816.1"/>
    </source>
</evidence>
<keyword evidence="10 16" id="KW-0133">Cell shape</keyword>
<dbReference type="UniPathway" id="UPA00219"/>
<dbReference type="GO" id="GO:0071949">
    <property type="term" value="F:FAD binding"/>
    <property type="evidence" value="ECO:0007669"/>
    <property type="project" value="InterPro"/>
</dbReference>
<keyword evidence="6 16" id="KW-0132">Cell division</keyword>
<dbReference type="GO" id="GO:0005829">
    <property type="term" value="C:cytosol"/>
    <property type="evidence" value="ECO:0007669"/>
    <property type="project" value="TreeGrafter"/>
</dbReference>